<reference evidence="1 2" key="1">
    <citation type="submission" date="2018-06" db="EMBL/GenBank/DDBJ databases">
        <title>A transcriptomic atlas of mushroom development highlights an independent origin of complex multicellularity.</title>
        <authorList>
            <consortium name="DOE Joint Genome Institute"/>
            <person name="Krizsan K."/>
            <person name="Almasi E."/>
            <person name="Merenyi Z."/>
            <person name="Sahu N."/>
            <person name="Viragh M."/>
            <person name="Koszo T."/>
            <person name="Mondo S."/>
            <person name="Kiss B."/>
            <person name="Balint B."/>
            <person name="Kues U."/>
            <person name="Barry K."/>
            <person name="Hegedus J.C."/>
            <person name="Henrissat B."/>
            <person name="Johnson J."/>
            <person name="Lipzen A."/>
            <person name="Ohm R."/>
            <person name="Nagy I."/>
            <person name="Pangilinan J."/>
            <person name="Yan J."/>
            <person name="Xiong Y."/>
            <person name="Grigoriev I.V."/>
            <person name="Hibbett D.S."/>
            <person name="Nagy L.G."/>
        </authorList>
    </citation>
    <scope>NUCLEOTIDE SEQUENCE [LARGE SCALE GENOMIC DNA]</scope>
    <source>
        <strain evidence="1 2">SZMC22713</strain>
    </source>
</reference>
<organism evidence="1 2">
    <name type="scientific">Rickenella mellea</name>
    <dbReference type="NCBI Taxonomy" id="50990"/>
    <lineage>
        <taxon>Eukaryota</taxon>
        <taxon>Fungi</taxon>
        <taxon>Dikarya</taxon>
        <taxon>Basidiomycota</taxon>
        <taxon>Agaricomycotina</taxon>
        <taxon>Agaricomycetes</taxon>
        <taxon>Hymenochaetales</taxon>
        <taxon>Rickenellaceae</taxon>
        <taxon>Rickenella</taxon>
    </lineage>
</organism>
<protein>
    <submittedName>
        <fullName evidence="1">Uncharacterized protein</fullName>
    </submittedName>
</protein>
<sequence length="55" mass="5923">MACIQISYPHQKSSTGSDHDLSVYIVSEKSSSSPVSWLRCIDVVSPINKAGIAQT</sequence>
<proteinExistence type="predicted"/>
<evidence type="ECO:0000313" key="1">
    <source>
        <dbReference type="EMBL" id="TDL16245.1"/>
    </source>
</evidence>
<evidence type="ECO:0000313" key="2">
    <source>
        <dbReference type="Proteomes" id="UP000294933"/>
    </source>
</evidence>
<accession>A0A4Y7PLY9</accession>
<dbReference type="AlphaFoldDB" id="A0A4Y7PLY9"/>
<keyword evidence="2" id="KW-1185">Reference proteome</keyword>
<dbReference type="EMBL" id="ML170248">
    <property type="protein sequence ID" value="TDL16245.1"/>
    <property type="molecule type" value="Genomic_DNA"/>
</dbReference>
<name>A0A4Y7PLY9_9AGAM</name>
<dbReference type="Proteomes" id="UP000294933">
    <property type="component" value="Unassembled WGS sequence"/>
</dbReference>
<dbReference type="VEuPathDB" id="FungiDB:BD410DRAFT_795588"/>
<gene>
    <name evidence="1" type="ORF">BD410DRAFT_795588</name>
</gene>